<dbReference type="EC" id="3.6.4.13" evidence="1"/>
<keyword evidence="4" id="KW-0067">ATP-binding</keyword>
<evidence type="ECO:0000256" key="2">
    <source>
        <dbReference type="ARBA" id="ARBA00022741"/>
    </source>
</evidence>
<comment type="catalytic activity">
    <reaction evidence="5">
        <text>ATP + H2O = ADP + phosphate + H(+)</text>
        <dbReference type="Rhea" id="RHEA:13065"/>
        <dbReference type="ChEBI" id="CHEBI:15377"/>
        <dbReference type="ChEBI" id="CHEBI:15378"/>
        <dbReference type="ChEBI" id="CHEBI:30616"/>
        <dbReference type="ChEBI" id="CHEBI:43474"/>
        <dbReference type="ChEBI" id="CHEBI:456216"/>
        <dbReference type="EC" id="3.6.4.13"/>
    </reaction>
</comment>
<dbReference type="SMART" id="SM00490">
    <property type="entry name" value="HELICc"/>
    <property type="match status" value="1"/>
</dbReference>
<dbReference type="SMART" id="SM00487">
    <property type="entry name" value="DEXDc"/>
    <property type="match status" value="1"/>
</dbReference>
<evidence type="ECO:0000256" key="3">
    <source>
        <dbReference type="ARBA" id="ARBA00022806"/>
    </source>
</evidence>
<dbReference type="PROSITE" id="PS51061">
    <property type="entry name" value="R3H"/>
    <property type="match status" value="1"/>
</dbReference>
<dbReference type="InterPro" id="IPR036867">
    <property type="entry name" value="R3H_dom_sf"/>
</dbReference>
<proteinExistence type="predicted"/>
<dbReference type="SUPFAM" id="SSF82708">
    <property type="entry name" value="R3H domain"/>
    <property type="match status" value="1"/>
</dbReference>
<gene>
    <name evidence="11" type="primary">LOC103493002</name>
</gene>
<dbReference type="InterPro" id="IPR001374">
    <property type="entry name" value="R3H_dom"/>
</dbReference>
<sequence>MAKKKQKKGEQKPKSKPIPNVLGSAITQTLQRFCLTNDEVFTFEADLSKRERAFVHDVCRKMGMKSKSSGHGDQRRVSVYKSKLQMETMKFSEKTKTVLDDLFSMYPPDDGELGKETVGNHNIKADKQRRKKDDIFWRPSTTKEELMKKLGSYTMKSVANMKKISEERSKLPIASFQDVITSTVESHQVVLICGETGCGKTTQVPQFLLDYMWGKGETCKIVCTQPRRISAVSVSERISYERGENVGSDIGYKIRLESKGGRHSSIVLCTNGILLRVLISEGLGKLTMEASRKSWKNVASDLTHIIVDEVHERDRYSDFILTILRDLLPSYPHLRLILMSATIDAERFSKYFGGCPIINVPGFTYPVKSFYLEDILSILKSSEENHLDDTVGVSDGEPELTEEDILALDESIEMAWLNDEFDPLLELVASGGSSQIFNYQHSVTGLTPLMVLAGKGRVSDVCMLLSFGAMCELQAKDGTTALELAERGDQKETAEAIRKHLETSTSNSKEERQLIGAYLAKNSNSVDVRLLEQLLGKICLDSKEGAILVFLPGWDDISKTRERLSINPLFKDASKFLIISLHSMVPSKEQKKVFRRPPPGCRKIILSTNIAETAITIDDVVYVIDSGWMKEKSYDPYSNVSTFQSSWISKASAKQREGRAGRCQPGICYHLYSKFRASSLPDFQVPEIKRMPIEELCLQVKLLDPNCKIEVFLQKTLDPPVFDTIRNAILVLQDIGALSLDEKLTELGKKLGSLPVHPVTSKMLIFAILMNCLDPALTLACALDYKDPFTLPMLPSERKKAAAAKAELASLYGGHSDQLAVVAAFNCWKNAKGRGQARFCSKYYISSSTMTMLSGMRRQLEMELVQNGFIPEDVSTCNLNACDPGILHAVLVAGLYPKVGRLLPPQKRGKRAVIETCSGSRVLLHRHSLNFELSLKQTDSHPLIVYDEVTRGDGGTHIRNCTVVGPLPLLMVAKDIAVAPARMSDNCKGGTENNNNGNDEAGIDETAQEKMDIENKSNQQPEEMIMSSPDNAVTVVVDRWLQFWSKALDIAQLYCLRERLSSAILFKVKHPNGVLPPVLGASMHSLACILSYDGLSGISLESVEMLTSMVNATEIGQFAPGRSVGTHKKVSWFHKLHPNYNNFSVPEANGTSILNDPLSQNLLPTPDFRTANPSDPSSPYVRASPNSAYARSTPQSQREHKPFKLGKPSRDQDAAQQQQQEQQQQEQQQQQQHAQEHNTRKQRNSHKERMAAKQQKPPSGDLSLNGYGLNTYGPYGHRGISLKRPRSVMTGDGLVVQASGEGKFAAFIDETSIIQIHLL</sequence>
<evidence type="ECO:0000256" key="5">
    <source>
        <dbReference type="ARBA" id="ARBA00047984"/>
    </source>
</evidence>
<dbReference type="SMART" id="SM00393">
    <property type="entry name" value="R3H"/>
    <property type="match status" value="1"/>
</dbReference>
<dbReference type="SMART" id="SM00847">
    <property type="entry name" value="HA2"/>
    <property type="match status" value="1"/>
</dbReference>
<evidence type="ECO:0000256" key="4">
    <source>
        <dbReference type="ARBA" id="ARBA00022840"/>
    </source>
</evidence>
<evidence type="ECO:0000256" key="6">
    <source>
        <dbReference type="SAM" id="MobiDB-lite"/>
    </source>
</evidence>
<dbReference type="InterPro" id="IPR036770">
    <property type="entry name" value="Ankyrin_rpt-contain_sf"/>
</dbReference>
<dbReference type="InterPro" id="IPR014001">
    <property type="entry name" value="Helicase_ATP-bd"/>
</dbReference>
<dbReference type="PROSITE" id="PS51194">
    <property type="entry name" value="HELICASE_CTER"/>
    <property type="match status" value="1"/>
</dbReference>
<dbReference type="PROSITE" id="PS51192">
    <property type="entry name" value="HELICASE_ATP_BIND_1"/>
    <property type="match status" value="1"/>
</dbReference>
<evidence type="ECO:0000259" key="7">
    <source>
        <dbReference type="PROSITE" id="PS51061"/>
    </source>
</evidence>
<organism evidence="10 11">
    <name type="scientific">Cucumis melo</name>
    <name type="common">Muskmelon</name>
    <dbReference type="NCBI Taxonomy" id="3656"/>
    <lineage>
        <taxon>Eukaryota</taxon>
        <taxon>Viridiplantae</taxon>
        <taxon>Streptophyta</taxon>
        <taxon>Embryophyta</taxon>
        <taxon>Tracheophyta</taxon>
        <taxon>Spermatophyta</taxon>
        <taxon>Magnoliopsida</taxon>
        <taxon>eudicotyledons</taxon>
        <taxon>Gunneridae</taxon>
        <taxon>Pentapetalae</taxon>
        <taxon>rosids</taxon>
        <taxon>fabids</taxon>
        <taxon>Cucurbitales</taxon>
        <taxon>Cucurbitaceae</taxon>
        <taxon>Benincaseae</taxon>
        <taxon>Cucumis</taxon>
    </lineage>
</organism>
<dbReference type="GO" id="GO:0003677">
    <property type="term" value="F:DNA binding"/>
    <property type="evidence" value="ECO:0007669"/>
    <property type="project" value="UniProtKB-ARBA"/>
</dbReference>
<dbReference type="Pfam" id="PF07717">
    <property type="entry name" value="OB_NTP_bind"/>
    <property type="match status" value="1"/>
</dbReference>
<dbReference type="PANTHER" id="PTHR18934:SF213">
    <property type="entry name" value="3'-5' RNA HELICASE YTHDC2"/>
    <property type="match status" value="1"/>
</dbReference>
<keyword evidence="10" id="KW-1185">Reference proteome</keyword>
<feature type="compositionally biased region" description="Basic and acidic residues" evidence="6">
    <location>
        <begin position="1197"/>
        <end position="1213"/>
    </location>
</feature>
<dbReference type="GO" id="GO:0005524">
    <property type="term" value="F:ATP binding"/>
    <property type="evidence" value="ECO:0007669"/>
    <property type="project" value="UniProtKB-KW"/>
</dbReference>
<feature type="compositionally biased region" description="Low complexity" evidence="6">
    <location>
        <begin position="1214"/>
        <end position="1233"/>
    </location>
</feature>
<dbReference type="Pfam" id="PF21010">
    <property type="entry name" value="HA2_C"/>
    <property type="match status" value="1"/>
</dbReference>
<evidence type="ECO:0000313" key="10">
    <source>
        <dbReference type="Proteomes" id="UP001652600"/>
    </source>
</evidence>
<dbReference type="InterPro" id="IPR027417">
    <property type="entry name" value="P-loop_NTPase"/>
</dbReference>
<accession>A0A1S3BTJ2</accession>
<dbReference type="PANTHER" id="PTHR18934">
    <property type="entry name" value="ATP-DEPENDENT RNA HELICASE"/>
    <property type="match status" value="1"/>
</dbReference>
<dbReference type="eggNOG" id="KOG0920">
    <property type="taxonomic scope" value="Eukaryota"/>
</dbReference>
<dbReference type="CDD" id="cd17917">
    <property type="entry name" value="DEXHc_RHA-like"/>
    <property type="match status" value="1"/>
</dbReference>
<dbReference type="Gene3D" id="3.30.1370.50">
    <property type="entry name" value="R3H-like domain"/>
    <property type="match status" value="1"/>
</dbReference>
<dbReference type="SUPFAM" id="SSF52540">
    <property type="entry name" value="P-loop containing nucleoside triphosphate hydrolases"/>
    <property type="match status" value="2"/>
</dbReference>
<dbReference type="SUPFAM" id="SSF48403">
    <property type="entry name" value="Ankyrin repeat"/>
    <property type="match status" value="1"/>
</dbReference>
<dbReference type="GO" id="GO:0016787">
    <property type="term" value="F:hydrolase activity"/>
    <property type="evidence" value="ECO:0007669"/>
    <property type="project" value="UniProtKB-KW"/>
</dbReference>
<dbReference type="GO" id="GO:0003724">
    <property type="term" value="F:RNA helicase activity"/>
    <property type="evidence" value="ECO:0007669"/>
    <property type="project" value="UniProtKB-EC"/>
</dbReference>
<dbReference type="InterPro" id="IPR007502">
    <property type="entry name" value="Helicase-assoc_dom"/>
</dbReference>
<dbReference type="Pfam" id="PF04408">
    <property type="entry name" value="WHD_HA2"/>
    <property type="match status" value="1"/>
</dbReference>
<evidence type="ECO:0000259" key="9">
    <source>
        <dbReference type="PROSITE" id="PS51194"/>
    </source>
</evidence>
<keyword evidence="3 11" id="KW-0347">Helicase</keyword>
<reference evidence="11" key="1">
    <citation type="submission" date="2025-08" db="UniProtKB">
        <authorList>
            <consortium name="RefSeq"/>
        </authorList>
    </citation>
    <scope>IDENTIFICATION</scope>
    <source>
        <tissue evidence="11">Stem</tissue>
    </source>
</reference>
<dbReference type="Gene3D" id="1.25.40.20">
    <property type="entry name" value="Ankyrin repeat-containing domain"/>
    <property type="match status" value="1"/>
</dbReference>
<dbReference type="InterPro" id="IPR011545">
    <property type="entry name" value="DEAD/DEAH_box_helicase_dom"/>
</dbReference>
<keyword evidence="2" id="KW-0547">Nucleotide-binding</keyword>
<dbReference type="FunCoup" id="A0A1S3BTJ2">
    <property type="interactions" value="2750"/>
</dbReference>
<dbReference type="InterPro" id="IPR048333">
    <property type="entry name" value="HA2_WH"/>
</dbReference>
<feature type="domain" description="Helicase ATP-binding" evidence="8">
    <location>
        <begin position="181"/>
        <end position="361"/>
    </location>
</feature>
<dbReference type="Pfam" id="PF00270">
    <property type="entry name" value="DEAD"/>
    <property type="match status" value="1"/>
</dbReference>
<dbReference type="Proteomes" id="UP001652600">
    <property type="component" value="Chromosome 7"/>
</dbReference>
<dbReference type="Pfam" id="PF01424">
    <property type="entry name" value="R3H"/>
    <property type="match status" value="1"/>
</dbReference>
<feature type="domain" description="Helicase C-terminal" evidence="9">
    <location>
        <begin position="530"/>
        <end position="704"/>
    </location>
</feature>
<name>A0A1S3BTJ2_CUCME</name>
<dbReference type="GO" id="GO:0005634">
    <property type="term" value="C:nucleus"/>
    <property type="evidence" value="ECO:0007669"/>
    <property type="project" value="UniProtKB-SubCell"/>
</dbReference>
<evidence type="ECO:0000256" key="1">
    <source>
        <dbReference type="ARBA" id="ARBA00012552"/>
    </source>
</evidence>
<dbReference type="Gene3D" id="1.20.120.1080">
    <property type="match status" value="1"/>
</dbReference>
<dbReference type="Pfam" id="PF00271">
    <property type="entry name" value="Helicase_C"/>
    <property type="match status" value="1"/>
</dbReference>
<dbReference type="GO" id="GO:0003723">
    <property type="term" value="F:RNA binding"/>
    <property type="evidence" value="ECO:0007669"/>
    <property type="project" value="UniProtKB-KW"/>
</dbReference>
<evidence type="ECO:0000313" key="11">
    <source>
        <dbReference type="RefSeq" id="XP_008451833.2"/>
    </source>
</evidence>
<evidence type="ECO:0000259" key="8">
    <source>
        <dbReference type="PROSITE" id="PS51192"/>
    </source>
</evidence>
<feature type="region of interest" description="Disordered" evidence="6">
    <location>
        <begin position="1151"/>
        <end position="1265"/>
    </location>
</feature>
<dbReference type="RefSeq" id="XP_008451833.2">
    <property type="nucleotide sequence ID" value="XM_008453611.3"/>
</dbReference>
<feature type="domain" description="R3H" evidence="7">
    <location>
        <begin position="20"/>
        <end position="83"/>
    </location>
</feature>
<protein>
    <recommendedName>
        <fullName evidence="1">RNA helicase</fullName>
        <ecNumber evidence="1">3.6.4.13</ecNumber>
    </recommendedName>
</protein>
<dbReference type="CDD" id="cd18791">
    <property type="entry name" value="SF2_C_RHA"/>
    <property type="match status" value="1"/>
</dbReference>
<dbReference type="GeneID" id="103493002"/>
<dbReference type="InterPro" id="IPR001650">
    <property type="entry name" value="Helicase_C-like"/>
</dbReference>
<feature type="region of interest" description="Disordered" evidence="6">
    <location>
        <begin position="1"/>
        <end position="20"/>
    </location>
</feature>
<keyword evidence="3 11" id="KW-0378">Hydrolase</keyword>
<dbReference type="InterPro" id="IPR011709">
    <property type="entry name" value="DEAD-box_helicase_OB_fold"/>
</dbReference>
<feature type="compositionally biased region" description="Polar residues" evidence="6">
    <location>
        <begin position="1151"/>
        <end position="1163"/>
    </location>
</feature>
<dbReference type="KEGG" id="cmo:103493002"/>
<feature type="compositionally biased region" description="Basic and acidic residues" evidence="6">
    <location>
        <begin position="1234"/>
        <end position="1251"/>
    </location>
</feature>
<dbReference type="InParanoid" id="A0A1S3BTJ2"/>
<dbReference type="Gene3D" id="3.40.50.300">
    <property type="entry name" value="P-loop containing nucleotide triphosphate hydrolases"/>
    <property type="match status" value="2"/>
</dbReference>
<feature type="compositionally biased region" description="Polar residues" evidence="6">
    <location>
        <begin position="1184"/>
        <end position="1196"/>
    </location>
</feature>